<evidence type="ECO:0000313" key="1">
    <source>
        <dbReference type="EMBL" id="MBO0416535.1"/>
    </source>
</evidence>
<dbReference type="Proteomes" id="UP000664349">
    <property type="component" value="Unassembled WGS sequence"/>
</dbReference>
<proteinExistence type="predicted"/>
<dbReference type="EMBL" id="JAFLRD010000010">
    <property type="protein sequence ID" value="MBO0416535.1"/>
    <property type="molecule type" value="Genomic_DNA"/>
</dbReference>
<accession>A0ABS3GN95</accession>
<comment type="caution">
    <text evidence="1">The sequence shown here is derived from an EMBL/GenBank/DDBJ whole genome shotgun (WGS) entry which is preliminary data.</text>
</comment>
<protein>
    <submittedName>
        <fullName evidence="1">Uncharacterized protein</fullName>
    </submittedName>
</protein>
<name>A0ABS3GN95_9NEIS</name>
<dbReference type="RefSeq" id="WP_200122886.1">
    <property type="nucleotide sequence ID" value="NZ_JAEILV010000009.1"/>
</dbReference>
<reference evidence="1 2" key="1">
    <citation type="submission" date="2021-03" db="EMBL/GenBank/DDBJ databases">
        <title>First Case of infection caused by Chromobacterium haemolyticum derived from water in China.</title>
        <authorList>
            <person name="Chen J."/>
            <person name="Liu C."/>
        </authorList>
    </citation>
    <scope>NUCLEOTIDE SEQUENCE [LARGE SCALE GENOMIC DNA]</scope>
    <source>
        <strain evidence="1 2">WJ-5</strain>
    </source>
</reference>
<organism evidence="1 2">
    <name type="scientific">Chromobacterium haemolyticum</name>
    <dbReference type="NCBI Taxonomy" id="394935"/>
    <lineage>
        <taxon>Bacteria</taxon>
        <taxon>Pseudomonadati</taxon>
        <taxon>Pseudomonadota</taxon>
        <taxon>Betaproteobacteria</taxon>
        <taxon>Neisseriales</taxon>
        <taxon>Chromobacteriaceae</taxon>
        <taxon>Chromobacterium</taxon>
    </lineage>
</organism>
<gene>
    <name evidence="1" type="ORF">J1C50_13560</name>
</gene>
<sequence length="93" mass="10611">MQTTDRSRAKQELQALLIEMLAVEELEISCRYRDHEINVSRDFDGDDWYILVWDPCGRMAYDGWWADSASKCAEEAVLEALAGALLREKGGEV</sequence>
<evidence type="ECO:0000313" key="2">
    <source>
        <dbReference type="Proteomes" id="UP000664349"/>
    </source>
</evidence>
<keyword evidence="2" id="KW-1185">Reference proteome</keyword>